<sequence length="274" mass="29849">MKKKQSLIWSNKATYRNMKVFATLLVLVHYFTSCEGLTCKAAPVPLFANQIDAGQGMVVMTDTSSNVFFLSGSSWTKLGSVPLKHVSVGPAGIWGVSNDDQVYKFSGGDFFPVSGQKLKQLDAGGEGHVVGVTDSNSIHCLDATNVSPTQQQGSLNWITVPGLLMHFSCGPNTCWGVNSNQDIFFIKISPNSCRTTGWTKVDGLAVKAEVGTDGRVFVVNKGGNLFERIGISDNTPGGVYWKLIEFKKPIKCMSYDEGRLWLVTECETIQECTQ</sequence>
<dbReference type="Ensembl" id="ENSCVAT00000006169.1">
    <property type="protein sequence ID" value="ENSCVAP00000005741.1"/>
    <property type="gene ID" value="ENSCVAG00000007163.1"/>
</dbReference>
<name>A0A3Q2CK78_CYPVA</name>
<accession>A0A3Q2CK78</accession>
<keyword evidence="4" id="KW-1185">Reference proteome</keyword>
<protein>
    <submittedName>
        <fullName evidence="3">Fish-egg lectin-like</fullName>
    </submittedName>
</protein>
<proteinExistence type="inferred from homology"/>
<dbReference type="InterPro" id="IPR006624">
    <property type="entry name" value="Beta-propeller_rpt_TECPR"/>
</dbReference>
<dbReference type="Proteomes" id="UP000265020">
    <property type="component" value="Unassembled WGS sequence"/>
</dbReference>
<dbReference type="Pfam" id="PF19193">
    <property type="entry name" value="Tectonin"/>
    <property type="match status" value="1"/>
</dbReference>
<evidence type="ECO:0000256" key="1">
    <source>
        <dbReference type="ARBA" id="ARBA00022734"/>
    </source>
</evidence>
<evidence type="ECO:0000313" key="3">
    <source>
        <dbReference type="Ensembl" id="ENSCVAP00000005741.1"/>
    </source>
</evidence>
<dbReference type="InterPro" id="IPR051513">
    <property type="entry name" value="Tectonin_beta-prop"/>
</dbReference>
<reference evidence="3" key="2">
    <citation type="submission" date="2025-09" db="UniProtKB">
        <authorList>
            <consortium name="Ensembl"/>
        </authorList>
    </citation>
    <scope>IDENTIFICATION</scope>
</reference>
<dbReference type="PANTHER" id="PTHR23250:SF3">
    <property type="entry name" value="FISH-EGG LECTIN-LIKE ISOFORM X1-RELATED"/>
    <property type="match status" value="1"/>
</dbReference>
<comment type="similarity">
    <text evidence="2">Belongs to the tectonin family.</text>
</comment>
<organism evidence="3 4">
    <name type="scientific">Cyprinodon variegatus</name>
    <name type="common">Sheepshead minnow</name>
    <dbReference type="NCBI Taxonomy" id="28743"/>
    <lineage>
        <taxon>Eukaryota</taxon>
        <taxon>Metazoa</taxon>
        <taxon>Chordata</taxon>
        <taxon>Craniata</taxon>
        <taxon>Vertebrata</taxon>
        <taxon>Euteleostomi</taxon>
        <taxon>Actinopterygii</taxon>
        <taxon>Neopterygii</taxon>
        <taxon>Teleostei</taxon>
        <taxon>Neoteleostei</taxon>
        <taxon>Acanthomorphata</taxon>
        <taxon>Ovalentaria</taxon>
        <taxon>Atherinomorphae</taxon>
        <taxon>Cyprinodontiformes</taxon>
        <taxon>Cyprinodontidae</taxon>
        <taxon>Cyprinodon</taxon>
    </lineage>
</organism>
<evidence type="ECO:0000256" key="2">
    <source>
        <dbReference type="ARBA" id="ARBA00038331"/>
    </source>
</evidence>
<evidence type="ECO:0000313" key="4">
    <source>
        <dbReference type="Proteomes" id="UP000265020"/>
    </source>
</evidence>
<dbReference type="PANTHER" id="PTHR23250">
    <property type="entry name" value="DYSFERLIN-RELATED"/>
    <property type="match status" value="1"/>
</dbReference>
<reference evidence="3" key="1">
    <citation type="submission" date="2025-08" db="UniProtKB">
        <authorList>
            <consortium name="Ensembl"/>
        </authorList>
    </citation>
    <scope>IDENTIFICATION</scope>
</reference>
<keyword evidence="1" id="KW-0430">Lectin</keyword>
<dbReference type="GeneTree" id="ENSGT00510000047886"/>
<dbReference type="OMA" id="GHVFNWT"/>
<dbReference type="AlphaFoldDB" id="A0A3Q2CK78"/>
<dbReference type="GO" id="GO:0030246">
    <property type="term" value="F:carbohydrate binding"/>
    <property type="evidence" value="ECO:0007669"/>
    <property type="project" value="UniProtKB-KW"/>
</dbReference>
<dbReference type="SMART" id="SM00706">
    <property type="entry name" value="TECPR"/>
    <property type="match status" value="4"/>
</dbReference>